<accession>A0AC34FGZ8</accession>
<reference evidence="2" key="1">
    <citation type="submission" date="2022-11" db="UniProtKB">
        <authorList>
            <consortium name="WormBaseParasite"/>
        </authorList>
    </citation>
    <scope>IDENTIFICATION</scope>
</reference>
<protein>
    <submittedName>
        <fullName evidence="2">Uncharacterized protein</fullName>
    </submittedName>
</protein>
<evidence type="ECO:0000313" key="1">
    <source>
        <dbReference type="Proteomes" id="UP000887579"/>
    </source>
</evidence>
<dbReference type="WBParaSite" id="ES5_v2.g16196.t1">
    <property type="protein sequence ID" value="ES5_v2.g16196.t1"/>
    <property type="gene ID" value="ES5_v2.g16196"/>
</dbReference>
<evidence type="ECO:0000313" key="2">
    <source>
        <dbReference type="WBParaSite" id="ES5_v2.g16196.t1"/>
    </source>
</evidence>
<sequence length="78" mass="8759">MLLWLYDALTFKTLKSGHDETCSTNSPQPLNPISIEGGGGQTDSDYYYHHPTPTTTSSSDDSSTPRMRRRGKYFVVNE</sequence>
<proteinExistence type="predicted"/>
<name>A0AC34FGZ8_9BILA</name>
<organism evidence="1 2">
    <name type="scientific">Panagrolaimus sp. ES5</name>
    <dbReference type="NCBI Taxonomy" id="591445"/>
    <lineage>
        <taxon>Eukaryota</taxon>
        <taxon>Metazoa</taxon>
        <taxon>Ecdysozoa</taxon>
        <taxon>Nematoda</taxon>
        <taxon>Chromadorea</taxon>
        <taxon>Rhabditida</taxon>
        <taxon>Tylenchina</taxon>
        <taxon>Panagrolaimomorpha</taxon>
        <taxon>Panagrolaimoidea</taxon>
        <taxon>Panagrolaimidae</taxon>
        <taxon>Panagrolaimus</taxon>
    </lineage>
</organism>
<dbReference type="Proteomes" id="UP000887579">
    <property type="component" value="Unplaced"/>
</dbReference>